<dbReference type="GO" id="GO:0051539">
    <property type="term" value="F:4 iron, 4 sulfur cluster binding"/>
    <property type="evidence" value="ECO:0007669"/>
    <property type="project" value="UniProtKB-KW"/>
</dbReference>
<dbReference type="PANTHER" id="PTHR30038:SF7">
    <property type="entry name" value="TUNGSTEN-CONTAINING GLYCERALDEHYDE-3-PHOSPHATE:FERREDOXIN OXIDOREDUCTASE"/>
    <property type="match status" value="1"/>
</dbReference>
<dbReference type="InterPro" id="IPR013985">
    <property type="entry name" value="Ald_Fedxn_OxRdtase_dom3"/>
</dbReference>
<dbReference type="InterPro" id="IPR036503">
    <property type="entry name" value="Ald_Fedxn_OxRdtase_N_sf"/>
</dbReference>
<dbReference type="InterPro" id="IPR013984">
    <property type="entry name" value="Ald_Fedxn_OxRdtase_dom2"/>
</dbReference>
<dbReference type="Proteomes" id="UP000319712">
    <property type="component" value="Unassembled WGS sequence"/>
</dbReference>
<keyword evidence="4" id="KW-0479">Metal-binding</keyword>
<accession>A0A521DCY6</accession>
<keyword evidence="5" id="KW-0560">Oxidoreductase</keyword>
<dbReference type="EMBL" id="FXTD01000006">
    <property type="protein sequence ID" value="SMO69442.1"/>
    <property type="molecule type" value="Genomic_DNA"/>
</dbReference>
<dbReference type="SUPFAM" id="SSF48310">
    <property type="entry name" value="Aldehyde ferredoxin oxidoreductase, C-terminal domains"/>
    <property type="match status" value="1"/>
</dbReference>
<dbReference type="GO" id="GO:0016625">
    <property type="term" value="F:oxidoreductase activity, acting on the aldehyde or oxo group of donors, iron-sulfur protein as acceptor"/>
    <property type="evidence" value="ECO:0007669"/>
    <property type="project" value="InterPro"/>
</dbReference>
<dbReference type="InterPro" id="IPR001203">
    <property type="entry name" value="OxRdtase_Ald_Fedxn_C"/>
</dbReference>
<feature type="region of interest" description="Disordered" evidence="9">
    <location>
        <begin position="268"/>
        <end position="301"/>
    </location>
</feature>
<dbReference type="InterPro" id="IPR051919">
    <property type="entry name" value="W-dependent_AOR"/>
</dbReference>
<name>A0A521DCY6_9EURY</name>
<evidence type="ECO:0000256" key="4">
    <source>
        <dbReference type="ARBA" id="ARBA00022723"/>
    </source>
</evidence>
<evidence type="ECO:0000256" key="7">
    <source>
        <dbReference type="ARBA" id="ARBA00023014"/>
    </source>
</evidence>
<feature type="compositionally biased region" description="Basic and acidic residues" evidence="9">
    <location>
        <begin position="268"/>
        <end position="279"/>
    </location>
</feature>
<evidence type="ECO:0000313" key="12">
    <source>
        <dbReference type="Proteomes" id="UP000319712"/>
    </source>
</evidence>
<dbReference type="Gene3D" id="3.60.9.10">
    <property type="entry name" value="Aldehyde ferredoxin oxidoreductase, N-terminal domain"/>
    <property type="match status" value="1"/>
</dbReference>
<keyword evidence="12" id="KW-1185">Reference proteome</keyword>
<dbReference type="GO" id="GO:0046872">
    <property type="term" value="F:metal ion binding"/>
    <property type="evidence" value="ECO:0007669"/>
    <property type="project" value="UniProtKB-KW"/>
</dbReference>
<dbReference type="AlphaFoldDB" id="A0A521DCY6"/>
<dbReference type="SUPFAM" id="SSF56228">
    <property type="entry name" value="Aldehyde ferredoxin oxidoreductase, N-terminal domain"/>
    <property type="match status" value="1"/>
</dbReference>
<keyword evidence="7" id="KW-0411">Iron-sulfur</keyword>
<dbReference type="Pfam" id="PF01314">
    <property type="entry name" value="AFOR_C"/>
    <property type="match status" value="1"/>
</dbReference>
<dbReference type="RefSeq" id="WP_142986754.1">
    <property type="nucleotide sequence ID" value="NZ_FXTD01000006.1"/>
</dbReference>
<sequence length="607" mass="63250">MDPPDRILRIDLSTRRVDSEPVPEEWLARYVGGKGLGARYLYAAGGGIDPESPANPLAFMTGPLTGYTPGEQRYAAITKSPLTGAFLDSYGGGTFPGRLAASLGPHLGVIVTGAADDPVVLSLSGGEASVEPAGDLWGLDTAATDDRFPDAAVACIGPAGENTVRYATISSDGGDHHAGRGGAGAVMGTKRLKAVVARDPPPEPPGRLAALKERDEAAFADSDAGRWLAAGDTLETVDFANEAGVLPTRGWQDRRFEGAEGIGIERAAERATGREREGDPVPGGFRIPEGERVESGAPVADSVPRGATPIVLGAGLGIDDFDAVAALGGVCDRLGMDVISAGNAVAWAVRAGDEGLIDREVAFGDEAAARSTIEEIAGRETQLDDALADGVAAAATRFGGEDLIPTVKGMELSSYDPRGATSMALAYATSDRGACHRRARPVEADAMAPSSRDPDDVAAAVAAEQDRRAALWCLVGDDFLEGVFDPAIAAEWLAARGYDHDPVDLAALGERVWTLTRLYNVREGFGREDDALPPAIAGDRGNDGEGDEGTSSHPDELDPDAFDDLLDRYYAVREWDENGRPTASLLDRLGIADLADGAVPIGEVDGR</sequence>
<feature type="region of interest" description="Disordered" evidence="9">
    <location>
        <begin position="529"/>
        <end position="560"/>
    </location>
</feature>
<dbReference type="Gene3D" id="1.10.569.10">
    <property type="entry name" value="Aldehyde Ferredoxin Oxidoreductase Protein, subunit A, domain 2"/>
    <property type="match status" value="1"/>
</dbReference>
<reference evidence="11 12" key="1">
    <citation type="submission" date="2017-05" db="EMBL/GenBank/DDBJ databases">
        <authorList>
            <person name="Varghese N."/>
            <person name="Submissions S."/>
        </authorList>
    </citation>
    <scope>NUCLEOTIDE SEQUENCE [LARGE SCALE GENOMIC DNA]</scope>
    <source>
        <strain evidence="11 12">DSM 19504</strain>
    </source>
</reference>
<keyword evidence="3" id="KW-0004">4Fe-4S</keyword>
<evidence type="ECO:0000256" key="1">
    <source>
        <dbReference type="ARBA" id="ARBA00001966"/>
    </source>
</evidence>
<evidence type="ECO:0000256" key="8">
    <source>
        <dbReference type="ARBA" id="ARBA00049934"/>
    </source>
</evidence>
<feature type="domain" description="Aldehyde ferredoxin oxidoreductase N-terminal" evidence="10">
    <location>
        <begin position="5"/>
        <end position="201"/>
    </location>
</feature>
<dbReference type="PANTHER" id="PTHR30038">
    <property type="entry name" value="ALDEHYDE FERREDOXIN OXIDOREDUCTASE"/>
    <property type="match status" value="1"/>
</dbReference>
<dbReference type="Pfam" id="PF02730">
    <property type="entry name" value="AFOR_N"/>
    <property type="match status" value="1"/>
</dbReference>
<evidence type="ECO:0000256" key="9">
    <source>
        <dbReference type="SAM" id="MobiDB-lite"/>
    </source>
</evidence>
<evidence type="ECO:0000259" key="10">
    <source>
        <dbReference type="SMART" id="SM00790"/>
    </source>
</evidence>
<evidence type="ECO:0000256" key="6">
    <source>
        <dbReference type="ARBA" id="ARBA00023004"/>
    </source>
</evidence>
<keyword evidence="6" id="KW-0408">Iron</keyword>
<dbReference type="SMART" id="SM00790">
    <property type="entry name" value="AFOR_N"/>
    <property type="match status" value="1"/>
</dbReference>
<dbReference type="InterPro" id="IPR013983">
    <property type="entry name" value="Ald_Fedxn_OxRdtase_N"/>
</dbReference>
<proteinExistence type="inferred from homology"/>
<gene>
    <name evidence="11" type="ORF">SAMN06264867_106185</name>
</gene>
<evidence type="ECO:0000256" key="3">
    <source>
        <dbReference type="ARBA" id="ARBA00022485"/>
    </source>
</evidence>
<comment type="cofactor">
    <cofactor evidence="8">
        <name>tungstopterin</name>
        <dbReference type="ChEBI" id="CHEBI:30402"/>
    </cofactor>
</comment>
<dbReference type="GO" id="GO:0009055">
    <property type="term" value="F:electron transfer activity"/>
    <property type="evidence" value="ECO:0007669"/>
    <property type="project" value="InterPro"/>
</dbReference>
<evidence type="ECO:0000256" key="5">
    <source>
        <dbReference type="ARBA" id="ARBA00023002"/>
    </source>
</evidence>
<organism evidence="11 12">
    <name type="scientific">Halorubrum cibi</name>
    <dbReference type="NCBI Taxonomy" id="413815"/>
    <lineage>
        <taxon>Archaea</taxon>
        <taxon>Methanobacteriati</taxon>
        <taxon>Methanobacteriota</taxon>
        <taxon>Stenosarchaea group</taxon>
        <taxon>Halobacteria</taxon>
        <taxon>Halobacteriales</taxon>
        <taxon>Haloferacaceae</taxon>
        <taxon>Halorubrum</taxon>
    </lineage>
</organism>
<comment type="similarity">
    <text evidence="2">Belongs to the AOR/FOR family.</text>
</comment>
<dbReference type="InterPro" id="IPR036021">
    <property type="entry name" value="Tungsten_al_ferr_oxy-like_C"/>
</dbReference>
<evidence type="ECO:0000256" key="2">
    <source>
        <dbReference type="ARBA" id="ARBA00011032"/>
    </source>
</evidence>
<protein>
    <submittedName>
        <fullName evidence="11">Aldehyde:ferredoxin oxidoreductase</fullName>
    </submittedName>
</protein>
<comment type="cofactor">
    <cofactor evidence="1">
        <name>[4Fe-4S] cluster</name>
        <dbReference type="ChEBI" id="CHEBI:49883"/>
    </cofactor>
</comment>
<dbReference type="OrthoDB" id="30771at2157"/>
<dbReference type="Gene3D" id="1.10.599.10">
    <property type="entry name" value="Aldehyde Ferredoxin Oxidoreductase Protein, subunit A, domain 3"/>
    <property type="match status" value="1"/>
</dbReference>
<evidence type="ECO:0000313" key="11">
    <source>
        <dbReference type="EMBL" id="SMO69442.1"/>
    </source>
</evidence>